<feature type="domain" description="Cadherin" evidence="12">
    <location>
        <begin position="594"/>
        <end position="696"/>
    </location>
</feature>
<evidence type="ECO:0000256" key="8">
    <source>
        <dbReference type="PROSITE-ProRule" id="PRU00043"/>
    </source>
</evidence>
<dbReference type="Proteomes" id="UP000694888">
    <property type="component" value="Unplaced"/>
</dbReference>
<feature type="compositionally biased region" description="Basic and acidic residues" evidence="9">
    <location>
        <begin position="880"/>
        <end position="897"/>
    </location>
</feature>
<feature type="compositionally biased region" description="Low complexity" evidence="9">
    <location>
        <begin position="1020"/>
        <end position="1030"/>
    </location>
</feature>
<evidence type="ECO:0000256" key="1">
    <source>
        <dbReference type="ARBA" id="ARBA00004370"/>
    </source>
</evidence>
<evidence type="ECO:0000256" key="5">
    <source>
        <dbReference type="ARBA" id="ARBA00022889"/>
    </source>
</evidence>
<gene>
    <name evidence="14" type="primary">LOC101860620</name>
</gene>
<dbReference type="InterPro" id="IPR015919">
    <property type="entry name" value="Cadherin-like_sf"/>
</dbReference>
<feature type="compositionally biased region" description="Polar residues" evidence="9">
    <location>
        <begin position="1123"/>
        <end position="1150"/>
    </location>
</feature>
<keyword evidence="4 8" id="KW-0106">Calcium</keyword>
<feature type="region of interest" description="Disordered" evidence="9">
    <location>
        <begin position="1061"/>
        <end position="1091"/>
    </location>
</feature>
<evidence type="ECO:0000256" key="4">
    <source>
        <dbReference type="ARBA" id="ARBA00022837"/>
    </source>
</evidence>
<feature type="domain" description="Cadherin" evidence="12">
    <location>
        <begin position="162"/>
        <end position="270"/>
    </location>
</feature>
<evidence type="ECO:0000259" key="12">
    <source>
        <dbReference type="PROSITE" id="PS50268"/>
    </source>
</evidence>
<feature type="region of interest" description="Disordered" evidence="9">
    <location>
        <begin position="880"/>
        <end position="913"/>
    </location>
</feature>
<evidence type="ECO:0000256" key="10">
    <source>
        <dbReference type="SAM" id="Phobius"/>
    </source>
</evidence>
<evidence type="ECO:0000256" key="2">
    <source>
        <dbReference type="ARBA" id="ARBA00022692"/>
    </source>
</evidence>
<keyword evidence="7 10" id="KW-0472">Membrane</keyword>
<feature type="domain" description="Cadherin" evidence="12">
    <location>
        <begin position="492"/>
        <end position="595"/>
    </location>
</feature>
<evidence type="ECO:0000256" key="11">
    <source>
        <dbReference type="SAM" id="SignalP"/>
    </source>
</evidence>
<dbReference type="InterPro" id="IPR050971">
    <property type="entry name" value="Cadherin-domain_protein"/>
</dbReference>
<dbReference type="RefSeq" id="XP_005112096.1">
    <property type="nucleotide sequence ID" value="XM_005112039.3"/>
</dbReference>
<feature type="region of interest" description="Disordered" evidence="9">
    <location>
        <begin position="842"/>
        <end position="868"/>
    </location>
</feature>
<feature type="chain" id="PRO_5046730920" evidence="11">
    <location>
        <begin position="42"/>
        <end position="1270"/>
    </location>
</feature>
<feature type="signal peptide" evidence="11">
    <location>
        <begin position="1"/>
        <end position="41"/>
    </location>
</feature>
<evidence type="ECO:0000256" key="7">
    <source>
        <dbReference type="ARBA" id="ARBA00023136"/>
    </source>
</evidence>
<dbReference type="InterPro" id="IPR013164">
    <property type="entry name" value="Cadherin_N"/>
</dbReference>
<evidence type="ECO:0000313" key="14">
    <source>
        <dbReference type="RefSeq" id="XP_005112096.1"/>
    </source>
</evidence>
<dbReference type="SMART" id="SM00112">
    <property type="entry name" value="CA"/>
    <property type="match status" value="7"/>
</dbReference>
<feature type="transmembrane region" description="Helical" evidence="10">
    <location>
        <begin position="812"/>
        <end position="835"/>
    </location>
</feature>
<feature type="compositionally biased region" description="Polar residues" evidence="9">
    <location>
        <begin position="898"/>
        <end position="913"/>
    </location>
</feature>
<accession>A0ABM0K9H5</accession>
<keyword evidence="3" id="KW-0677">Repeat</keyword>
<dbReference type="InterPro" id="IPR020894">
    <property type="entry name" value="Cadherin_CS"/>
</dbReference>
<keyword evidence="13" id="KW-1185">Reference proteome</keyword>
<feature type="compositionally biased region" description="Polar residues" evidence="9">
    <location>
        <begin position="1204"/>
        <end position="1214"/>
    </location>
</feature>
<dbReference type="PRINTS" id="PR00205">
    <property type="entry name" value="CADHERIN"/>
</dbReference>
<dbReference type="Pfam" id="PF08266">
    <property type="entry name" value="Cadherin_2"/>
    <property type="match status" value="1"/>
</dbReference>
<feature type="domain" description="Cadherin" evidence="12">
    <location>
        <begin position="50"/>
        <end position="161"/>
    </location>
</feature>
<dbReference type="PROSITE" id="PS50268">
    <property type="entry name" value="CADHERIN_2"/>
    <property type="match status" value="7"/>
</dbReference>
<dbReference type="Gene3D" id="2.60.40.60">
    <property type="entry name" value="Cadherins"/>
    <property type="match status" value="7"/>
</dbReference>
<dbReference type="SUPFAM" id="SSF49313">
    <property type="entry name" value="Cadherin-like"/>
    <property type="match status" value="7"/>
</dbReference>
<evidence type="ECO:0000256" key="9">
    <source>
        <dbReference type="SAM" id="MobiDB-lite"/>
    </source>
</evidence>
<dbReference type="PANTHER" id="PTHR24025">
    <property type="entry name" value="DESMOGLEIN FAMILY MEMBER"/>
    <property type="match status" value="1"/>
</dbReference>
<evidence type="ECO:0000313" key="13">
    <source>
        <dbReference type="Proteomes" id="UP000694888"/>
    </source>
</evidence>
<comment type="subcellular location">
    <subcellularLocation>
        <location evidence="1">Membrane</location>
    </subcellularLocation>
</comment>
<dbReference type="InterPro" id="IPR002126">
    <property type="entry name" value="Cadherin-like_dom"/>
</dbReference>
<feature type="compositionally biased region" description="Basic and acidic residues" evidence="9">
    <location>
        <begin position="938"/>
        <end position="951"/>
    </location>
</feature>
<evidence type="ECO:0000256" key="3">
    <source>
        <dbReference type="ARBA" id="ARBA00022737"/>
    </source>
</evidence>
<keyword evidence="6 10" id="KW-1133">Transmembrane helix</keyword>
<reference evidence="14" key="1">
    <citation type="submission" date="2025-08" db="UniProtKB">
        <authorList>
            <consortium name="RefSeq"/>
        </authorList>
    </citation>
    <scope>IDENTIFICATION</scope>
</reference>
<feature type="compositionally biased region" description="Low complexity" evidence="9">
    <location>
        <begin position="1075"/>
        <end position="1090"/>
    </location>
</feature>
<sequence length="1270" mass="137593">MSVRVADRWLSFYKSSSSSSSFSSLLVRCLLLAACLALTAAQTGNGDIVFTLKEELKADTRVGNVAEASGIRSEVTTEEFNQLRYQILSSNSRIISSLFTINSRTGTLLTNAMIDREDVCDSTAVTCPLKFDVTVKLEIVVIKVLKVVVIIEDVNDNPPEFPNSQLPLSISEGSPKDSEISITGAIDRDAGIDSEISYWMSDNDVFGLREEKLLDVSVLKIVLLQTLDRETESNYELEIYAKDGNTTSALTGTLSVTITVTDMNDHSPVFSKATYNFTAKENAARGSLVGTVVASDRDAGENGRVTYHFSSLTARKFLQFFSLDNATGHVTVKDTLQYESGEKFQAVVEAKDHGGSPRAAQAIVLINVKDAGNTPPKLELTLSEPLNQDSTILSEDLPIGSFVGTLKYLDTDEGENGEVMCESMNIHFSLQALNGAGEYKIEIKTPLDREALSLNDMTVILKCTDRGTPRLSAFRNFSVIISDSNDNSPIFSKPEYFGNVTEGRTRKTNVVRVSATDADEGANSELTYHLTANSSNSFSVDPFSGVISQTAAVDRESGPVIRLTVLAVDKGDQPLTGSAVVSVAVADVNDNTPEIIRTEYQVKENLEPGAFVAQILASDDDENVNGDMRFELVSDPELGFLVSDTGTITTTSKFDRETVAHYFIVVAVHDLGTPPLSSTSTLTISISDANDFAPQIRFPVPGNDSIEISANLSPGTVIARAVAVDEDVGKNAKLIYLIAEGNPHKAFSIDNATGAIFISKRLTTTRTTAYRLTISVQDSGNPRMHNKTFLYINIDFTNATLLSDENAMEQKYVIIAGIIAGITVVIAIIVIAIILKLRRSDMGRGPEPAPKAKTPTPDHHRLQDTSKVSMHGLSTFSVRADDKEAGFGEAEKGKGRDPNTSFESHLTNGSLTFSQRTPLTLDMLDRHGNQGFSLFPEGRPRLASEDLHSDTSGEATASDSGRGASDGEDTGNTGASPPLPVHSPVISPTTPLSGPRVPQRPALPGNQRSPLPGPVYSPESSSSLSDLSRAARAYASHKDLDKGRKTPSKVRFSFDDQSLDHIQQTTSGHPHPHHPSSSSSSSFNYPHHPSAAPTKAQLLRTFMDQSYPRRHDTNNSVHPGMPQNFSSSSQKNSVQPFTDNNKRNNLNPTVASDRLYLDPRGIGKDQSVSRIPLSRDAVAKHERFHQKGRNNLRPPSSSSTSSSLVKDSNKTNSFPLLHPQQHNPHHHHQQPLSPLNHSIDEDDDDGGSTTTSGSYAIDGMEDALNISVEC</sequence>
<keyword evidence="5" id="KW-0130">Cell adhesion</keyword>
<name>A0ABM0K9H5_APLCA</name>
<evidence type="ECO:0000256" key="6">
    <source>
        <dbReference type="ARBA" id="ARBA00022989"/>
    </source>
</evidence>
<feature type="domain" description="Cadherin" evidence="12">
    <location>
        <begin position="271"/>
        <end position="378"/>
    </location>
</feature>
<protein>
    <submittedName>
        <fullName evidence="14">Protocadherin gamma-A4</fullName>
    </submittedName>
</protein>
<dbReference type="GeneID" id="101860620"/>
<dbReference type="CDD" id="cd11304">
    <property type="entry name" value="Cadherin_repeat"/>
    <property type="match status" value="7"/>
</dbReference>
<dbReference type="PROSITE" id="PS00232">
    <property type="entry name" value="CADHERIN_1"/>
    <property type="match status" value="3"/>
</dbReference>
<organism evidence="13 14">
    <name type="scientific">Aplysia californica</name>
    <name type="common">California sea hare</name>
    <dbReference type="NCBI Taxonomy" id="6500"/>
    <lineage>
        <taxon>Eukaryota</taxon>
        <taxon>Metazoa</taxon>
        <taxon>Spiralia</taxon>
        <taxon>Lophotrochozoa</taxon>
        <taxon>Mollusca</taxon>
        <taxon>Gastropoda</taxon>
        <taxon>Heterobranchia</taxon>
        <taxon>Euthyneura</taxon>
        <taxon>Tectipleura</taxon>
        <taxon>Aplysiida</taxon>
        <taxon>Aplysioidea</taxon>
        <taxon>Aplysiidae</taxon>
        <taxon>Aplysia</taxon>
    </lineage>
</organism>
<proteinExistence type="predicted"/>
<feature type="region of interest" description="Disordered" evidence="9">
    <location>
        <begin position="931"/>
        <end position="1030"/>
    </location>
</feature>
<dbReference type="Pfam" id="PF00028">
    <property type="entry name" value="Cadherin"/>
    <property type="match status" value="5"/>
</dbReference>
<feature type="domain" description="Cadherin" evidence="12">
    <location>
        <begin position="700"/>
        <end position="794"/>
    </location>
</feature>
<feature type="domain" description="Cadherin" evidence="12">
    <location>
        <begin position="393"/>
        <end position="491"/>
    </location>
</feature>
<keyword evidence="2 10" id="KW-0812">Transmembrane</keyword>
<keyword evidence="11" id="KW-0732">Signal</keyword>
<feature type="region of interest" description="Disordered" evidence="9">
    <location>
        <begin position="1108"/>
        <end position="1258"/>
    </location>
</feature>
<dbReference type="PANTHER" id="PTHR24025:SF23">
    <property type="entry name" value="NEURAL-CADHERIN"/>
    <property type="match status" value="1"/>
</dbReference>